<accession>A0A834T3L7</accession>
<proteinExistence type="predicted"/>
<keyword evidence="1" id="KW-1133">Transmembrane helix</keyword>
<comment type="caution">
    <text evidence="2">The sequence shown here is derived from an EMBL/GenBank/DDBJ whole genome shotgun (WGS) entry which is preliminary data.</text>
</comment>
<keyword evidence="3" id="KW-1185">Reference proteome</keyword>
<protein>
    <submittedName>
        <fullName evidence="2">Uncharacterized protein</fullName>
    </submittedName>
</protein>
<dbReference type="Proteomes" id="UP000634136">
    <property type="component" value="Unassembled WGS sequence"/>
</dbReference>
<feature type="transmembrane region" description="Helical" evidence="1">
    <location>
        <begin position="20"/>
        <end position="40"/>
    </location>
</feature>
<gene>
    <name evidence="2" type="ORF">G2W53_027989</name>
</gene>
<name>A0A834T3L7_9FABA</name>
<evidence type="ECO:0000256" key="1">
    <source>
        <dbReference type="SAM" id="Phobius"/>
    </source>
</evidence>
<dbReference type="AlphaFoldDB" id="A0A834T3L7"/>
<organism evidence="2 3">
    <name type="scientific">Senna tora</name>
    <dbReference type="NCBI Taxonomy" id="362788"/>
    <lineage>
        <taxon>Eukaryota</taxon>
        <taxon>Viridiplantae</taxon>
        <taxon>Streptophyta</taxon>
        <taxon>Embryophyta</taxon>
        <taxon>Tracheophyta</taxon>
        <taxon>Spermatophyta</taxon>
        <taxon>Magnoliopsida</taxon>
        <taxon>eudicotyledons</taxon>
        <taxon>Gunneridae</taxon>
        <taxon>Pentapetalae</taxon>
        <taxon>rosids</taxon>
        <taxon>fabids</taxon>
        <taxon>Fabales</taxon>
        <taxon>Fabaceae</taxon>
        <taxon>Caesalpinioideae</taxon>
        <taxon>Cassia clade</taxon>
        <taxon>Senna</taxon>
    </lineage>
</organism>
<keyword evidence="1" id="KW-0812">Transmembrane</keyword>
<evidence type="ECO:0000313" key="3">
    <source>
        <dbReference type="Proteomes" id="UP000634136"/>
    </source>
</evidence>
<sequence length="42" mass="4832">MELEVISVLKSDTERRGYTMYTYVIAMICEILLIPARLVLAL</sequence>
<keyword evidence="1" id="KW-0472">Membrane</keyword>
<reference evidence="2" key="1">
    <citation type="submission" date="2020-09" db="EMBL/GenBank/DDBJ databases">
        <title>Genome-Enabled Discovery of Anthraquinone Biosynthesis in Senna tora.</title>
        <authorList>
            <person name="Kang S.-H."/>
            <person name="Pandey R.P."/>
            <person name="Lee C.-M."/>
            <person name="Sim J.-S."/>
            <person name="Jeong J.-T."/>
            <person name="Choi B.-S."/>
            <person name="Jung M."/>
            <person name="Ginzburg D."/>
            <person name="Zhao K."/>
            <person name="Won S.Y."/>
            <person name="Oh T.-J."/>
            <person name="Yu Y."/>
            <person name="Kim N.-H."/>
            <person name="Lee O.R."/>
            <person name="Lee T.-H."/>
            <person name="Bashyal P."/>
            <person name="Kim T.-S."/>
            <person name="Lee W.-H."/>
            <person name="Kawkins C."/>
            <person name="Kim C.-K."/>
            <person name="Kim J.S."/>
            <person name="Ahn B.O."/>
            <person name="Rhee S.Y."/>
            <person name="Sohng J.K."/>
        </authorList>
    </citation>
    <scope>NUCLEOTIDE SEQUENCE</scope>
    <source>
        <tissue evidence="2">Leaf</tissue>
    </source>
</reference>
<evidence type="ECO:0000313" key="2">
    <source>
        <dbReference type="EMBL" id="KAF7814020.1"/>
    </source>
</evidence>
<dbReference type="EMBL" id="JAAIUW010000009">
    <property type="protein sequence ID" value="KAF7814020.1"/>
    <property type="molecule type" value="Genomic_DNA"/>
</dbReference>